<keyword evidence="2" id="KW-1185">Reference proteome</keyword>
<organism evidence="1 2">
    <name type="scientific">Phytophthora palmivora</name>
    <dbReference type="NCBI Taxonomy" id="4796"/>
    <lineage>
        <taxon>Eukaryota</taxon>
        <taxon>Sar</taxon>
        <taxon>Stramenopiles</taxon>
        <taxon>Oomycota</taxon>
        <taxon>Peronosporomycetes</taxon>
        <taxon>Peronosporales</taxon>
        <taxon>Peronosporaceae</taxon>
        <taxon>Phytophthora</taxon>
    </lineage>
</organism>
<dbReference type="EMBL" id="NCKW01006556">
    <property type="protein sequence ID" value="POM71254.1"/>
    <property type="molecule type" value="Genomic_DNA"/>
</dbReference>
<protein>
    <recommendedName>
        <fullName evidence="3">Transposase</fullName>
    </recommendedName>
</protein>
<reference evidence="1 2" key="1">
    <citation type="journal article" date="2017" name="Genome Biol. Evol.">
        <title>Phytophthora megakarya and P. palmivora, closely related causal agents of cacao black pod rot, underwent increases in genome sizes and gene numbers by different mechanisms.</title>
        <authorList>
            <person name="Ali S.S."/>
            <person name="Shao J."/>
            <person name="Lary D.J."/>
            <person name="Kronmiller B."/>
            <person name="Shen D."/>
            <person name="Strem M.D."/>
            <person name="Amoako-Attah I."/>
            <person name="Akrofi A.Y."/>
            <person name="Begoude B.A."/>
            <person name="Ten Hoopen G.M."/>
            <person name="Coulibaly K."/>
            <person name="Kebe B.I."/>
            <person name="Melnick R.L."/>
            <person name="Guiltinan M.J."/>
            <person name="Tyler B.M."/>
            <person name="Meinhardt L.W."/>
            <person name="Bailey B.A."/>
        </authorList>
    </citation>
    <scope>NUCLEOTIDE SEQUENCE [LARGE SCALE GENOMIC DNA]</scope>
    <source>
        <strain evidence="2">sbr112.9</strain>
    </source>
</reference>
<accession>A0A2P4Y0C7</accession>
<proteinExistence type="predicted"/>
<comment type="caution">
    <text evidence="1">The sequence shown here is derived from an EMBL/GenBank/DDBJ whole genome shotgun (WGS) entry which is preliminary data.</text>
</comment>
<dbReference type="OrthoDB" id="79420at2759"/>
<name>A0A2P4Y0C7_9STRA</name>
<evidence type="ECO:0000313" key="2">
    <source>
        <dbReference type="Proteomes" id="UP000237271"/>
    </source>
</evidence>
<dbReference type="AlphaFoldDB" id="A0A2P4Y0C7"/>
<gene>
    <name evidence="1" type="ORF">PHPALM_12197</name>
</gene>
<evidence type="ECO:0008006" key="3">
    <source>
        <dbReference type="Google" id="ProtNLM"/>
    </source>
</evidence>
<dbReference type="SUPFAM" id="SSF46689">
    <property type="entry name" value="Homeodomain-like"/>
    <property type="match status" value="1"/>
</dbReference>
<evidence type="ECO:0000313" key="1">
    <source>
        <dbReference type="EMBL" id="POM71254.1"/>
    </source>
</evidence>
<sequence>MEAAVISQHAELARIYHKSIKTIGNWTNVYERTGTYQYQRAERESSHVFTKAHRTWLCQFYTERPLAYLDEAQEAFSSTHHIRISKTLVWRILHDCGYTRKALERRAMHVKEKDVFQFLEEPSQIDWCHQNIIFLDELSFAVCAAAVLTMLPPSRVAFVAA</sequence>
<dbReference type="InterPro" id="IPR009057">
    <property type="entry name" value="Homeodomain-like_sf"/>
</dbReference>
<dbReference type="Proteomes" id="UP000237271">
    <property type="component" value="Unassembled WGS sequence"/>
</dbReference>